<dbReference type="Pfam" id="PF16249">
    <property type="entry name" value="DUF4906"/>
    <property type="match status" value="1"/>
</dbReference>
<dbReference type="EMBL" id="AQHV01000011">
    <property type="protein sequence ID" value="KKB56197.1"/>
    <property type="molecule type" value="Genomic_DNA"/>
</dbReference>
<dbReference type="STRING" id="927665.HMPREF1535_02171"/>
<evidence type="ECO:0000259" key="2">
    <source>
        <dbReference type="Pfam" id="PF16249"/>
    </source>
</evidence>
<proteinExistence type="predicted"/>
<dbReference type="Proteomes" id="UP000033047">
    <property type="component" value="Unassembled WGS sequence"/>
</dbReference>
<gene>
    <name evidence="3" type="ORF">HMPREF1535_02171</name>
</gene>
<dbReference type="HOGENOM" id="CLU_025673_0_0_10"/>
<organism evidence="3 4">
    <name type="scientific">Parabacteroides goldsteinii DSM 19448 = WAL 12034</name>
    <dbReference type="NCBI Taxonomy" id="927665"/>
    <lineage>
        <taxon>Bacteria</taxon>
        <taxon>Pseudomonadati</taxon>
        <taxon>Bacteroidota</taxon>
        <taxon>Bacteroidia</taxon>
        <taxon>Bacteroidales</taxon>
        <taxon>Tannerellaceae</taxon>
        <taxon>Parabacteroides</taxon>
    </lineage>
</organism>
<dbReference type="InterPro" id="IPR032594">
    <property type="entry name" value="DUF4906"/>
</dbReference>
<evidence type="ECO:0000313" key="3">
    <source>
        <dbReference type="EMBL" id="KKB56197.1"/>
    </source>
</evidence>
<feature type="domain" description="DUF4906" evidence="2">
    <location>
        <begin position="255"/>
        <end position="321"/>
    </location>
</feature>
<sequence length="779" mass="86966">MGGCTEELQLETSGTNGAGLDEGELTEAVLNLSVNTFAVEAQAKTRASLPSDTPEKETSEEKEIHNIWVFQYDATTKELLIKPRYYTIADQAMLQDLPVYLKAGVPSIVYVVTNTSYDNWANDGTDTSWQKFKNLEQLKKQTLPTAFPLRSIDKVSIPMDGASEEVEVTTGIKVTIPVTRMYAKLKVKVEMLKAEMKLNNVNVRQIPNICRVETLAGDGNGEPMDAVPFPVGTTFSSIAFAASDLEKNEDKEWAVFYVPENLQGEIETQGGNKSDAAPSNALVVDVTTEIGGERYLYAAYPGGNSFNNFNIQRNQVYRMTVTVTGEKGQNNPSSNCFVIKPNDFLSFEPYYRVETGGGYNFADYLNPHDENLKIARVGIIWQTKDCIGNNTNGTLVQLGENTGDIHQKIYVRTQKKGNALIGAYNSKGDIIWSWHIWVTDHEPDNLGKAVTYYTYDWDNNGIHPEKPRIQGYAVMSCNLGALADNQKGIGNGLHRYPDEMTQAFGMLYQWGRKDPFPPLRNIINEHQDYNDGHTDLHYDNSNQIEVHKTSLTDESMLFHSVIGSTLTGAVRHAIANPTIFICGTNEVNRGESYVQTKSSYFNYGDWCPTGESDNKLWGGLEPASDGMKAYTINQSNNVHIYDNYGTEKSIFDPCPTGWRVASGELWFEFTNTGLNPGSMSGINYDDGFPNGYGMNMYMQKWKEGPTSYFPTQGTRVGDGGGFRASSCGNYHNATTDTDNRVNILHIHKDAGLFHIFEYQFYFYYVKSVAGPIRCVRDSK</sequence>
<name>A0A0F5JFF3_9BACT</name>
<dbReference type="PATRIC" id="fig|927665.4.peg.2229"/>
<evidence type="ECO:0000313" key="4">
    <source>
        <dbReference type="Proteomes" id="UP000033047"/>
    </source>
</evidence>
<comment type="caution">
    <text evidence="3">The sequence shown here is derived from an EMBL/GenBank/DDBJ whole genome shotgun (WGS) entry which is preliminary data.</text>
</comment>
<dbReference type="AlphaFoldDB" id="A0A0F5JFF3"/>
<dbReference type="Gene3D" id="2.60.40.2580">
    <property type="match status" value="1"/>
</dbReference>
<protein>
    <recommendedName>
        <fullName evidence="2">DUF4906 domain-containing protein</fullName>
    </recommendedName>
</protein>
<feature type="region of interest" description="Disordered" evidence="1">
    <location>
        <begin position="1"/>
        <end position="21"/>
    </location>
</feature>
<evidence type="ECO:0000256" key="1">
    <source>
        <dbReference type="SAM" id="MobiDB-lite"/>
    </source>
</evidence>
<reference evidence="3 4" key="1">
    <citation type="submission" date="2013-04" db="EMBL/GenBank/DDBJ databases">
        <title>The Genome Sequence of Parabacteroides goldsteinii DSM 19448.</title>
        <authorList>
            <consortium name="The Broad Institute Genomics Platform"/>
            <person name="Earl A."/>
            <person name="Ward D."/>
            <person name="Feldgarden M."/>
            <person name="Gevers D."/>
            <person name="Martens E."/>
            <person name="Sakamoto M."/>
            <person name="Benno Y."/>
            <person name="Song Y."/>
            <person name="Liu C."/>
            <person name="Lee J."/>
            <person name="Bolanos M."/>
            <person name="Vaisanen M.L."/>
            <person name="Finegold S.M."/>
            <person name="Walker B."/>
            <person name="Young S."/>
            <person name="Zeng Q."/>
            <person name="Gargeya S."/>
            <person name="Fitzgerald M."/>
            <person name="Haas B."/>
            <person name="Abouelleil A."/>
            <person name="Allen A.W."/>
            <person name="Alvarado L."/>
            <person name="Arachchi H.M."/>
            <person name="Berlin A.M."/>
            <person name="Chapman S.B."/>
            <person name="Gainer-Dewar J."/>
            <person name="Goldberg J."/>
            <person name="Griggs A."/>
            <person name="Gujja S."/>
            <person name="Hansen M."/>
            <person name="Howarth C."/>
            <person name="Imamovic A."/>
            <person name="Ireland A."/>
            <person name="Larimer J."/>
            <person name="McCowan C."/>
            <person name="Murphy C."/>
            <person name="Pearson M."/>
            <person name="Poon T.W."/>
            <person name="Priest M."/>
            <person name="Roberts A."/>
            <person name="Saif S."/>
            <person name="Shea T."/>
            <person name="Sisk P."/>
            <person name="Sykes S."/>
            <person name="Wortman J."/>
            <person name="Nusbaum C."/>
            <person name="Birren B."/>
        </authorList>
    </citation>
    <scope>NUCLEOTIDE SEQUENCE [LARGE SCALE GENOMIC DNA]</scope>
    <source>
        <strain evidence="3 4">DSM 19448</strain>
    </source>
</reference>
<accession>A0A0F5JFF3</accession>